<dbReference type="InterPro" id="IPR041704">
    <property type="entry name" value="CFLE_GH18"/>
</dbReference>
<dbReference type="SMART" id="SM00257">
    <property type="entry name" value="LysM"/>
    <property type="match status" value="2"/>
</dbReference>
<dbReference type="InterPro" id="IPR036779">
    <property type="entry name" value="LysM_dom_sf"/>
</dbReference>
<dbReference type="Pfam" id="PF00704">
    <property type="entry name" value="Glyco_hydro_18"/>
    <property type="match status" value="1"/>
</dbReference>
<accession>A0ABV9GH90</accession>
<feature type="domain" description="LysM" evidence="3">
    <location>
        <begin position="2"/>
        <end position="46"/>
    </location>
</feature>
<sequence length="430" mass="48875">MQIYVIQSGDTIWQIAERFSLSPTVLIQSNKINQPENLVVGQTLVIPIIGRYHWTRQGETLPQISQRYHVSVNELIRVNHITNPNQIPVGYRLYIPQQHRRFVDVNAYIDPRSTGASSPQVVDEVGEHLTYLAIFSYAVTRDGSLTPVTDQPSINAAYRHRTAPLLVLTNFENGTFSQDLATAILTNNDLQNKILDEAIRIMDEKGYLGLDFDFEYLGAENREPYNDFLRKAQSRLKEKGYFVSAALAPKVSATQTGVLYAGHDYNAVGGIVDFIFFMTYEWGWSGGPPMAVSPIQSVRRVLAFAINQGVPKNKIMMGIPLYGYDWTLPYVPGGPWAKLVSPQQAIQLAAKYNQSIQYDSNSQAPFFQYTDEDGKRHEVWFEDARSIQAKFNLVKELGIRGFFYWVLGEDFPQNWLLIQDNFIVDKRVTT</sequence>
<dbReference type="GO" id="GO:0016787">
    <property type="term" value="F:hydrolase activity"/>
    <property type="evidence" value="ECO:0007669"/>
    <property type="project" value="UniProtKB-KW"/>
</dbReference>
<gene>
    <name evidence="5" type="ORF">ACFO4N_02765</name>
</gene>
<evidence type="ECO:0000313" key="5">
    <source>
        <dbReference type="EMBL" id="MFC4617647.1"/>
    </source>
</evidence>
<dbReference type="EMBL" id="JBHSFW010000001">
    <property type="protein sequence ID" value="MFC4617647.1"/>
    <property type="molecule type" value="Genomic_DNA"/>
</dbReference>
<feature type="domain" description="LysM" evidence="3">
    <location>
        <begin position="51"/>
        <end position="95"/>
    </location>
</feature>
<evidence type="ECO:0000256" key="1">
    <source>
        <dbReference type="ARBA" id="ARBA00022801"/>
    </source>
</evidence>
<dbReference type="PANTHER" id="PTHR46066:SF2">
    <property type="entry name" value="CHITINASE DOMAIN-CONTAINING PROTEIN 1"/>
    <property type="match status" value="1"/>
</dbReference>
<proteinExistence type="predicted"/>
<dbReference type="Proteomes" id="UP001596022">
    <property type="component" value="Unassembled WGS sequence"/>
</dbReference>
<keyword evidence="6" id="KW-1185">Reference proteome</keyword>
<dbReference type="PROSITE" id="PS51910">
    <property type="entry name" value="GH18_2"/>
    <property type="match status" value="1"/>
</dbReference>
<dbReference type="Gene3D" id="3.20.20.80">
    <property type="entry name" value="Glycosidases"/>
    <property type="match status" value="1"/>
</dbReference>
<protein>
    <submittedName>
        <fullName evidence="5">Glycosyl hydrolase family 18 protein</fullName>
    </submittedName>
</protein>
<keyword evidence="2" id="KW-0326">Glycosidase</keyword>
<dbReference type="Gene3D" id="3.10.350.10">
    <property type="entry name" value="LysM domain"/>
    <property type="match status" value="2"/>
</dbReference>
<comment type="caution">
    <text evidence="5">The sequence shown here is derived from an EMBL/GenBank/DDBJ whole genome shotgun (WGS) entry which is preliminary data.</text>
</comment>
<dbReference type="RefSeq" id="WP_376844679.1">
    <property type="nucleotide sequence ID" value="NZ_JBHSFW010000001.1"/>
</dbReference>
<keyword evidence="1 5" id="KW-0378">Hydrolase</keyword>
<evidence type="ECO:0000256" key="2">
    <source>
        <dbReference type="ARBA" id="ARBA00023295"/>
    </source>
</evidence>
<dbReference type="InterPro" id="IPR017853">
    <property type="entry name" value="GH"/>
</dbReference>
<dbReference type="SMART" id="SM00636">
    <property type="entry name" value="Glyco_18"/>
    <property type="match status" value="1"/>
</dbReference>
<evidence type="ECO:0000259" key="4">
    <source>
        <dbReference type="PROSITE" id="PS51910"/>
    </source>
</evidence>
<dbReference type="Gene3D" id="3.10.50.10">
    <property type="match status" value="1"/>
</dbReference>
<reference evidence="6" key="1">
    <citation type="journal article" date="2019" name="Int. J. Syst. Evol. Microbiol.">
        <title>The Global Catalogue of Microorganisms (GCM) 10K type strain sequencing project: providing services to taxonomists for standard genome sequencing and annotation.</title>
        <authorList>
            <consortium name="The Broad Institute Genomics Platform"/>
            <consortium name="The Broad Institute Genome Sequencing Center for Infectious Disease"/>
            <person name="Wu L."/>
            <person name="Ma J."/>
        </authorList>
    </citation>
    <scope>NUCLEOTIDE SEQUENCE [LARGE SCALE GENOMIC DNA]</scope>
    <source>
        <strain evidence="6">CGMCC 1.16306</strain>
    </source>
</reference>
<dbReference type="InterPro" id="IPR011583">
    <property type="entry name" value="Chitinase_II/V-like_cat"/>
</dbReference>
<name>A0ABV9GH90_9BACL</name>
<dbReference type="SUPFAM" id="SSF54106">
    <property type="entry name" value="LysM domain"/>
    <property type="match status" value="2"/>
</dbReference>
<dbReference type="Pfam" id="PF01476">
    <property type="entry name" value="LysM"/>
    <property type="match status" value="2"/>
</dbReference>
<dbReference type="SUPFAM" id="SSF51445">
    <property type="entry name" value="(Trans)glycosidases"/>
    <property type="match status" value="1"/>
</dbReference>
<organism evidence="5 6">
    <name type="scientific">Camelliibacillus cellulosilyticus</name>
    <dbReference type="NCBI Taxonomy" id="2174486"/>
    <lineage>
        <taxon>Bacteria</taxon>
        <taxon>Bacillati</taxon>
        <taxon>Bacillota</taxon>
        <taxon>Bacilli</taxon>
        <taxon>Bacillales</taxon>
        <taxon>Sporolactobacillaceae</taxon>
        <taxon>Camelliibacillus</taxon>
    </lineage>
</organism>
<dbReference type="InterPro" id="IPR018392">
    <property type="entry name" value="LysM"/>
</dbReference>
<dbReference type="CDD" id="cd02874">
    <property type="entry name" value="GH18_CFLE_spore_hydrolase"/>
    <property type="match status" value="1"/>
</dbReference>
<dbReference type="PANTHER" id="PTHR46066">
    <property type="entry name" value="CHITINASE DOMAIN-CONTAINING PROTEIN 1 FAMILY MEMBER"/>
    <property type="match status" value="1"/>
</dbReference>
<dbReference type="CDD" id="cd00118">
    <property type="entry name" value="LysM"/>
    <property type="match status" value="2"/>
</dbReference>
<evidence type="ECO:0000313" key="6">
    <source>
        <dbReference type="Proteomes" id="UP001596022"/>
    </source>
</evidence>
<evidence type="ECO:0000259" key="3">
    <source>
        <dbReference type="PROSITE" id="PS51782"/>
    </source>
</evidence>
<dbReference type="InterPro" id="IPR001223">
    <property type="entry name" value="Glyco_hydro18_cat"/>
</dbReference>
<dbReference type="PROSITE" id="PS51782">
    <property type="entry name" value="LYSM"/>
    <property type="match status" value="2"/>
</dbReference>
<dbReference type="InterPro" id="IPR029070">
    <property type="entry name" value="Chitinase_insertion_sf"/>
</dbReference>
<feature type="domain" description="GH18" evidence="4">
    <location>
        <begin position="103"/>
        <end position="430"/>
    </location>
</feature>